<proteinExistence type="predicted"/>
<evidence type="ECO:0000313" key="2">
    <source>
        <dbReference type="EMBL" id="SIT29178.1"/>
    </source>
</evidence>
<name>A0A1N7R205_9BACT</name>
<feature type="transmembrane region" description="Helical" evidence="1">
    <location>
        <begin position="41"/>
        <end position="66"/>
    </location>
</feature>
<dbReference type="Proteomes" id="UP000186917">
    <property type="component" value="Unassembled WGS sequence"/>
</dbReference>
<sequence length="118" mass="12516">MPAKLFFIVASLNKAVAKSFATIEGIALAVANFFATTIERFLAAAISIFSAVGENATVVGFVAIVIKTELSSGNFSLICAKKGTAYSGIHICIHSGNNVDGKISILYVLYLKYYTPSE</sequence>
<gene>
    <name evidence="2" type="ORF">SAMN05421788_108237</name>
</gene>
<dbReference type="RefSeq" id="WP_076381251.1">
    <property type="nucleotide sequence ID" value="NZ_AP017422.1"/>
</dbReference>
<evidence type="ECO:0000313" key="3">
    <source>
        <dbReference type="Proteomes" id="UP000186917"/>
    </source>
</evidence>
<dbReference type="AlphaFoldDB" id="A0A1N7R205"/>
<dbReference type="EMBL" id="FTOR01000008">
    <property type="protein sequence ID" value="SIT29178.1"/>
    <property type="molecule type" value="Genomic_DNA"/>
</dbReference>
<protein>
    <submittedName>
        <fullName evidence="2">Uncharacterized protein</fullName>
    </submittedName>
</protein>
<keyword evidence="1" id="KW-0812">Transmembrane</keyword>
<keyword evidence="1" id="KW-1133">Transmembrane helix</keyword>
<reference evidence="3" key="1">
    <citation type="submission" date="2017-01" db="EMBL/GenBank/DDBJ databases">
        <authorList>
            <person name="Varghese N."/>
            <person name="Submissions S."/>
        </authorList>
    </citation>
    <scope>NUCLEOTIDE SEQUENCE [LARGE SCALE GENOMIC DNA]</scope>
    <source>
        <strain evidence="3">DSM 21054</strain>
    </source>
</reference>
<accession>A0A1N7R205</accession>
<keyword evidence="3" id="KW-1185">Reference proteome</keyword>
<evidence type="ECO:0000256" key="1">
    <source>
        <dbReference type="SAM" id="Phobius"/>
    </source>
</evidence>
<keyword evidence="1" id="KW-0472">Membrane</keyword>
<organism evidence="2 3">
    <name type="scientific">Filimonas lacunae</name>
    <dbReference type="NCBI Taxonomy" id="477680"/>
    <lineage>
        <taxon>Bacteria</taxon>
        <taxon>Pseudomonadati</taxon>
        <taxon>Bacteroidota</taxon>
        <taxon>Chitinophagia</taxon>
        <taxon>Chitinophagales</taxon>
        <taxon>Chitinophagaceae</taxon>
        <taxon>Filimonas</taxon>
    </lineage>
</organism>